<feature type="non-terminal residue" evidence="1">
    <location>
        <position position="140"/>
    </location>
</feature>
<comment type="caution">
    <text evidence="1">The sequence shown here is derived from an EMBL/GenBank/DDBJ whole genome shotgun (WGS) entry which is preliminary data.</text>
</comment>
<dbReference type="Proteomes" id="UP001519460">
    <property type="component" value="Unassembled WGS sequence"/>
</dbReference>
<reference evidence="1 2" key="1">
    <citation type="journal article" date="2023" name="Sci. Data">
        <title>Genome assembly of the Korean intertidal mud-creeper Batillaria attramentaria.</title>
        <authorList>
            <person name="Patra A.K."/>
            <person name="Ho P.T."/>
            <person name="Jun S."/>
            <person name="Lee S.J."/>
            <person name="Kim Y."/>
            <person name="Won Y.J."/>
        </authorList>
    </citation>
    <scope>NUCLEOTIDE SEQUENCE [LARGE SCALE GENOMIC DNA]</scope>
    <source>
        <strain evidence="1">Wonlab-2016</strain>
    </source>
</reference>
<proteinExistence type="predicted"/>
<sequence length="140" mass="15818">MFSRCCRLSRSMSAIELGNNCLIVSASWWTAAACASYQKPVVLVTAPNWREKSTTQSSSGRPFQWLARGETTPLGLRVKTLDRPSTQTLARCMRRLSQKECRNTMVADDTVWGWQAVGEGWWEWPERELQTPWLHGGVAG</sequence>
<gene>
    <name evidence="1" type="ORF">BaRGS_00014626</name>
</gene>
<organism evidence="1 2">
    <name type="scientific">Batillaria attramentaria</name>
    <dbReference type="NCBI Taxonomy" id="370345"/>
    <lineage>
        <taxon>Eukaryota</taxon>
        <taxon>Metazoa</taxon>
        <taxon>Spiralia</taxon>
        <taxon>Lophotrochozoa</taxon>
        <taxon>Mollusca</taxon>
        <taxon>Gastropoda</taxon>
        <taxon>Caenogastropoda</taxon>
        <taxon>Sorbeoconcha</taxon>
        <taxon>Cerithioidea</taxon>
        <taxon>Batillariidae</taxon>
        <taxon>Batillaria</taxon>
    </lineage>
</organism>
<dbReference type="PROSITE" id="PS51257">
    <property type="entry name" value="PROKAR_LIPOPROTEIN"/>
    <property type="match status" value="1"/>
</dbReference>
<keyword evidence="2" id="KW-1185">Reference proteome</keyword>
<dbReference type="AlphaFoldDB" id="A0ABD0L3Q0"/>
<evidence type="ECO:0000313" key="2">
    <source>
        <dbReference type="Proteomes" id="UP001519460"/>
    </source>
</evidence>
<dbReference type="EMBL" id="JACVVK020000086">
    <property type="protein sequence ID" value="KAK7494153.1"/>
    <property type="molecule type" value="Genomic_DNA"/>
</dbReference>
<name>A0ABD0L3Q0_9CAEN</name>
<protein>
    <submittedName>
        <fullName evidence="1">Uncharacterized protein</fullName>
    </submittedName>
</protein>
<accession>A0ABD0L3Q0</accession>
<evidence type="ECO:0000313" key="1">
    <source>
        <dbReference type="EMBL" id="KAK7494153.1"/>
    </source>
</evidence>